<dbReference type="SUPFAM" id="SSF53383">
    <property type="entry name" value="PLP-dependent transferases"/>
    <property type="match status" value="1"/>
</dbReference>
<keyword evidence="1 4" id="KW-0663">Pyridoxal phosphate</keyword>
<organism evidence="6 7">
    <name type="scientific">Anaerovirgula multivorans</name>
    <dbReference type="NCBI Taxonomy" id="312168"/>
    <lineage>
        <taxon>Bacteria</taxon>
        <taxon>Bacillati</taxon>
        <taxon>Bacillota</taxon>
        <taxon>Clostridia</taxon>
        <taxon>Peptostreptococcales</taxon>
        <taxon>Natronincolaceae</taxon>
        <taxon>Anaerovirgula</taxon>
    </lineage>
</organism>
<comment type="similarity">
    <text evidence="2 5">Belongs to the DegT/DnrJ/EryC1 family.</text>
</comment>
<dbReference type="PANTHER" id="PTHR30244:SF36">
    <property type="entry name" value="3-OXO-GLUCOSE-6-PHOSPHATE:GLUTAMATE AMINOTRANSFERASE"/>
    <property type="match status" value="1"/>
</dbReference>
<feature type="active site" description="Proton acceptor" evidence="3">
    <location>
        <position position="193"/>
    </location>
</feature>
<evidence type="ECO:0000256" key="3">
    <source>
        <dbReference type="PIRSR" id="PIRSR000390-1"/>
    </source>
</evidence>
<keyword evidence="7" id="KW-1185">Reference proteome</keyword>
<evidence type="ECO:0000313" key="6">
    <source>
        <dbReference type="EMBL" id="SNR85420.1"/>
    </source>
</evidence>
<dbReference type="PANTHER" id="PTHR30244">
    <property type="entry name" value="TRANSAMINASE"/>
    <property type="match status" value="1"/>
</dbReference>
<dbReference type="Pfam" id="PF01041">
    <property type="entry name" value="DegT_DnrJ_EryC1"/>
    <property type="match status" value="1"/>
</dbReference>
<dbReference type="InterPro" id="IPR000653">
    <property type="entry name" value="DegT/StrS_aminotransferase"/>
</dbReference>
<dbReference type="Proteomes" id="UP000198304">
    <property type="component" value="Unassembled WGS sequence"/>
</dbReference>
<dbReference type="FunFam" id="3.40.640.10:FF:000089">
    <property type="entry name" value="Aminotransferase, DegT/DnrJ/EryC1/StrS family"/>
    <property type="match status" value="1"/>
</dbReference>
<dbReference type="Gene3D" id="3.90.1150.10">
    <property type="entry name" value="Aspartate Aminotransferase, domain 1"/>
    <property type="match status" value="1"/>
</dbReference>
<dbReference type="CDD" id="cd00616">
    <property type="entry name" value="AHBA_syn"/>
    <property type="match status" value="1"/>
</dbReference>
<dbReference type="AlphaFoldDB" id="A0A238ZQ11"/>
<reference evidence="6 7" key="1">
    <citation type="submission" date="2017-06" db="EMBL/GenBank/DDBJ databases">
        <authorList>
            <person name="Kim H.J."/>
            <person name="Triplett B.A."/>
        </authorList>
    </citation>
    <scope>NUCLEOTIDE SEQUENCE [LARGE SCALE GENOMIC DNA]</scope>
    <source>
        <strain evidence="6 7">SCA</strain>
    </source>
</reference>
<gene>
    <name evidence="6" type="ORF">SAMN05446037_100124</name>
</gene>
<dbReference type="Gene3D" id="3.40.640.10">
    <property type="entry name" value="Type I PLP-dependent aspartate aminotransferase-like (Major domain)"/>
    <property type="match status" value="1"/>
</dbReference>
<evidence type="ECO:0000256" key="1">
    <source>
        <dbReference type="ARBA" id="ARBA00022898"/>
    </source>
</evidence>
<dbReference type="GO" id="GO:0030170">
    <property type="term" value="F:pyridoxal phosphate binding"/>
    <property type="evidence" value="ECO:0007669"/>
    <property type="project" value="UniProtKB-ARBA"/>
</dbReference>
<dbReference type="InterPro" id="IPR015424">
    <property type="entry name" value="PyrdxlP-dep_Trfase"/>
</dbReference>
<evidence type="ECO:0000313" key="7">
    <source>
        <dbReference type="Proteomes" id="UP000198304"/>
    </source>
</evidence>
<accession>A0A238ZQ11</accession>
<proteinExistence type="inferred from homology"/>
<protein>
    <submittedName>
        <fullName evidence="6">dTDP-4-amino-4,6-dideoxygalactose transaminase</fullName>
    </submittedName>
</protein>
<dbReference type="PIRSF" id="PIRSF000390">
    <property type="entry name" value="PLP_StrS"/>
    <property type="match status" value="1"/>
</dbReference>
<dbReference type="GO" id="GO:0000271">
    <property type="term" value="P:polysaccharide biosynthetic process"/>
    <property type="evidence" value="ECO:0007669"/>
    <property type="project" value="TreeGrafter"/>
</dbReference>
<dbReference type="InterPro" id="IPR015421">
    <property type="entry name" value="PyrdxlP-dep_Trfase_major"/>
</dbReference>
<evidence type="ECO:0000256" key="5">
    <source>
        <dbReference type="RuleBase" id="RU004508"/>
    </source>
</evidence>
<evidence type="ECO:0000256" key="2">
    <source>
        <dbReference type="ARBA" id="ARBA00037999"/>
    </source>
</evidence>
<feature type="modified residue" description="N6-(pyridoxal phosphate)lysine" evidence="4">
    <location>
        <position position="193"/>
    </location>
</feature>
<dbReference type="EMBL" id="FZOJ01000001">
    <property type="protein sequence ID" value="SNR85420.1"/>
    <property type="molecule type" value="Genomic_DNA"/>
</dbReference>
<name>A0A238ZQ11_9FIRM</name>
<evidence type="ECO:0000256" key="4">
    <source>
        <dbReference type="PIRSR" id="PIRSR000390-2"/>
    </source>
</evidence>
<sequence>MLLQNNQINIPSFTLVRQNSMLEKELLECFLQVVNQGIFILNENVKVLEDKVSNFCQANYGIGVASGSDALDLSLIACGIGHGDEVITTPFTFFATAAAISRVGAKPVFVDIDPKTWNIDVNLIEEKITSKTKAIIPVHLFGCPVEMDAIMQIAKKNNLRVIEDAAQAIGAQYCGEKVGSFGDTGCFSFFPTKNLGAFGDGGMIVTKDSKIAEKIKLLRIHGAKNKYCHDVLGFNSRLDELQASILNLKFKYIELWTQRRRELAILYNNLFQEHIRTDRFSIKLPQEPDYAYHVYHQYTIQTKQRDELQNHLKSYGIASTVYYPIPLHLQKVYSSLGHHQGDFPVSEDACNEVLSLPMFPELTNEEVEIIVDAITSFFTR</sequence>
<dbReference type="InterPro" id="IPR015422">
    <property type="entry name" value="PyrdxlP-dep_Trfase_small"/>
</dbReference>
<dbReference type="GO" id="GO:0008483">
    <property type="term" value="F:transaminase activity"/>
    <property type="evidence" value="ECO:0007669"/>
    <property type="project" value="TreeGrafter"/>
</dbReference>